<evidence type="ECO:0000259" key="1">
    <source>
        <dbReference type="Pfam" id="PF22688"/>
    </source>
</evidence>
<gene>
    <name evidence="2" type="ORF">GLS40_07490</name>
</gene>
<evidence type="ECO:0000313" key="3">
    <source>
        <dbReference type="Proteomes" id="UP000443843"/>
    </source>
</evidence>
<dbReference type="SUPFAM" id="SSF52540">
    <property type="entry name" value="P-loop containing nucleoside triphosphate hydrolases"/>
    <property type="match status" value="1"/>
</dbReference>
<dbReference type="RefSeq" id="WP_160382117.1">
    <property type="nucleotide sequence ID" value="NZ_WNXQ01000003.1"/>
</dbReference>
<proteinExistence type="predicted"/>
<dbReference type="GO" id="GO:0006270">
    <property type="term" value="P:DNA replication initiation"/>
    <property type="evidence" value="ECO:0007669"/>
    <property type="project" value="TreeGrafter"/>
</dbReference>
<dbReference type="GO" id="GO:0003688">
    <property type="term" value="F:DNA replication origin binding"/>
    <property type="evidence" value="ECO:0007669"/>
    <property type="project" value="TreeGrafter"/>
</dbReference>
<dbReference type="PANTHER" id="PTHR30050:SF5">
    <property type="entry name" value="DNAA REGULATORY INACTIVATOR HDA"/>
    <property type="match status" value="1"/>
</dbReference>
<dbReference type="Gene3D" id="1.10.8.60">
    <property type="match status" value="1"/>
</dbReference>
<dbReference type="PANTHER" id="PTHR30050">
    <property type="entry name" value="CHROMOSOMAL REPLICATION INITIATOR PROTEIN DNAA"/>
    <property type="match status" value="1"/>
</dbReference>
<organism evidence="2 3">
    <name type="scientific">Pseudooceanicola pacificus</name>
    <dbReference type="NCBI Taxonomy" id="2676438"/>
    <lineage>
        <taxon>Bacteria</taxon>
        <taxon>Pseudomonadati</taxon>
        <taxon>Pseudomonadota</taxon>
        <taxon>Alphaproteobacteria</taxon>
        <taxon>Rhodobacterales</taxon>
        <taxon>Paracoccaceae</taxon>
        <taxon>Pseudooceanicola</taxon>
    </lineage>
</organism>
<dbReference type="Proteomes" id="UP000443843">
    <property type="component" value="Unassembled WGS sequence"/>
</dbReference>
<feature type="domain" description="Hda lid" evidence="1">
    <location>
        <begin position="168"/>
        <end position="219"/>
    </location>
</feature>
<comment type="caution">
    <text evidence="2">The sequence shown here is derived from an EMBL/GenBank/DDBJ whole genome shotgun (WGS) entry which is preliminary data.</text>
</comment>
<name>A0A844WCE8_9RHOB</name>
<accession>A0A844WCE8</accession>
<dbReference type="AlphaFoldDB" id="A0A844WCE8"/>
<sequence length="224" mass="23767">MARQLSFDLPVRKALEREDFFVAPANALALAMIDAWPGWPGSKLLLIGPPASGKTHLAHVWAERAGARVIAASALRHEDIPALVTAPVAVEDVPDIGGDAAAEQALFHLHNLVLAEGHSLLMTADRPPARWPLTLPDLLSRAAGAQAATLEPPDDALLVAVLAKLFADRQIVPGPDVIPYLVRRIDRSFASARAAVDALDAQSLAEGRAVTRPLAARVLDSLEP</sequence>
<dbReference type="InterPro" id="IPR027417">
    <property type="entry name" value="P-loop_NTPase"/>
</dbReference>
<keyword evidence="3" id="KW-1185">Reference proteome</keyword>
<dbReference type="Pfam" id="PF22688">
    <property type="entry name" value="Hda_lid"/>
    <property type="match status" value="1"/>
</dbReference>
<dbReference type="Gene3D" id="3.40.50.300">
    <property type="entry name" value="P-loop containing nucleotide triphosphate hydrolases"/>
    <property type="match status" value="1"/>
</dbReference>
<dbReference type="GO" id="GO:0005886">
    <property type="term" value="C:plasma membrane"/>
    <property type="evidence" value="ECO:0007669"/>
    <property type="project" value="TreeGrafter"/>
</dbReference>
<dbReference type="InterPro" id="IPR055199">
    <property type="entry name" value="Hda_lid"/>
</dbReference>
<dbReference type="EMBL" id="WNXQ01000003">
    <property type="protein sequence ID" value="MWB77862.1"/>
    <property type="molecule type" value="Genomic_DNA"/>
</dbReference>
<protein>
    <submittedName>
        <fullName evidence="2">Chromosomal replication initiator DnaA</fullName>
    </submittedName>
</protein>
<evidence type="ECO:0000313" key="2">
    <source>
        <dbReference type="EMBL" id="MWB77862.1"/>
    </source>
</evidence>
<reference evidence="2 3" key="1">
    <citation type="submission" date="2019-11" db="EMBL/GenBank/DDBJ databases">
        <title>Pseudooceanicola pacifica sp. nov., isolated from deep-sea sediment of the Pacific Ocean.</title>
        <authorList>
            <person name="Lyu L."/>
        </authorList>
    </citation>
    <scope>NUCLEOTIDE SEQUENCE [LARGE SCALE GENOMIC DNA]</scope>
    <source>
        <strain evidence="2 3">216_PA32_1</strain>
    </source>
</reference>